<evidence type="ECO:0000313" key="1">
    <source>
        <dbReference type="EMBL" id="ADN16011.1"/>
    </source>
</evidence>
<dbReference type="OrthoDB" id="530474at2"/>
<organism evidence="1 2">
    <name type="scientific">Gloeothece verrucosa (strain PCC 7822)</name>
    <name type="common">Cyanothece sp. (strain PCC 7822)</name>
    <dbReference type="NCBI Taxonomy" id="497965"/>
    <lineage>
        <taxon>Bacteria</taxon>
        <taxon>Bacillati</taxon>
        <taxon>Cyanobacteriota</taxon>
        <taxon>Cyanophyceae</taxon>
        <taxon>Oscillatoriophycideae</taxon>
        <taxon>Chroococcales</taxon>
        <taxon>Aphanothecaceae</taxon>
        <taxon>Gloeothece</taxon>
        <taxon>Gloeothece verrucosa</taxon>
    </lineage>
</organism>
<dbReference type="AlphaFoldDB" id="E0U6X4"/>
<protein>
    <submittedName>
        <fullName evidence="1">Uncharacterized protein</fullName>
    </submittedName>
</protein>
<dbReference type="InterPro" id="IPR054664">
    <property type="entry name" value="Alr0857-like"/>
</dbReference>
<reference evidence="2" key="1">
    <citation type="journal article" date="2011" name="MBio">
        <title>Novel metabolic attributes of the genus Cyanothece, comprising a group of unicellular nitrogen-fixing Cyanobacteria.</title>
        <authorList>
            <person name="Bandyopadhyay A."/>
            <person name="Elvitigala T."/>
            <person name="Welsh E."/>
            <person name="Stockel J."/>
            <person name="Liberton M."/>
            <person name="Min H."/>
            <person name="Sherman L.A."/>
            <person name="Pakrasi H.B."/>
        </authorList>
    </citation>
    <scope>NUCLEOTIDE SEQUENCE [LARGE SCALE GENOMIC DNA]</scope>
    <source>
        <strain evidence="2">PCC 7822</strain>
    </source>
</reference>
<dbReference type="KEGG" id="cyj:Cyan7822_4091"/>
<dbReference type="Proteomes" id="UP000008206">
    <property type="component" value="Chromosome"/>
</dbReference>
<proteinExistence type="predicted"/>
<accession>E0U6X4</accession>
<dbReference type="eggNOG" id="ENOG5032S84">
    <property type="taxonomic scope" value="Bacteria"/>
</dbReference>
<dbReference type="EMBL" id="CP002198">
    <property type="protein sequence ID" value="ADN16011.1"/>
    <property type="molecule type" value="Genomic_DNA"/>
</dbReference>
<name>E0U6X4_GLOV7</name>
<dbReference type="HOGENOM" id="CLU_160064_0_0_3"/>
<dbReference type="RefSeq" id="WP_013324077.1">
    <property type="nucleotide sequence ID" value="NC_014501.1"/>
</dbReference>
<sequence length="129" mass="14726">MLKLTYTESGFHLERLSQSLEEWVNTRVMLALRSGTPIYVEPSAASFLLPIDVPYLADLEKLVQREQGDILELSVCDEETVEVSLQGTWITNDPENEEGVFVCLLSDRAEFFLDKVWQEAHFGVFVVNE</sequence>
<dbReference type="NCBIfam" id="NF045647">
    <property type="entry name" value="alr0857_fam"/>
    <property type="match status" value="1"/>
</dbReference>
<keyword evidence="2" id="KW-1185">Reference proteome</keyword>
<dbReference type="STRING" id="497965.Cyan7822_4091"/>
<evidence type="ECO:0000313" key="2">
    <source>
        <dbReference type="Proteomes" id="UP000008206"/>
    </source>
</evidence>
<gene>
    <name evidence="1" type="ordered locus">Cyan7822_4091</name>
</gene>